<dbReference type="AlphaFoldDB" id="A0A844HPM1"/>
<proteinExistence type="inferred from homology"/>
<name>A0A844HPM1_9RHOB</name>
<dbReference type="GO" id="GO:0003824">
    <property type="term" value="F:catalytic activity"/>
    <property type="evidence" value="ECO:0007669"/>
    <property type="project" value="InterPro"/>
</dbReference>
<protein>
    <submittedName>
        <fullName evidence="3">Amidase</fullName>
    </submittedName>
</protein>
<dbReference type="OrthoDB" id="9777859at2"/>
<evidence type="ECO:0000313" key="3">
    <source>
        <dbReference type="EMBL" id="MTH60354.1"/>
    </source>
</evidence>
<evidence type="ECO:0000256" key="1">
    <source>
        <dbReference type="ARBA" id="ARBA00009199"/>
    </source>
</evidence>
<dbReference type="Proteomes" id="UP000449846">
    <property type="component" value="Unassembled WGS sequence"/>
</dbReference>
<evidence type="ECO:0000259" key="2">
    <source>
        <dbReference type="Pfam" id="PF01425"/>
    </source>
</evidence>
<reference evidence="3 4" key="1">
    <citation type="submission" date="2019-11" db="EMBL/GenBank/DDBJ databases">
        <authorList>
            <person name="Dong K."/>
        </authorList>
    </citation>
    <scope>NUCLEOTIDE SEQUENCE [LARGE SCALE GENOMIC DNA]</scope>
    <source>
        <strain evidence="3 4">NBRC 112902</strain>
    </source>
</reference>
<evidence type="ECO:0000313" key="4">
    <source>
        <dbReference type="Proteomes" id="UP000449846"/>
    </source>
</evidence>
<accession>A0A844HPM1</accession>
<keyword evidence="4" id="KW-1185">Reference proteome</keyword>
<dbReference type="EMBL" id="WMIG01000007">
    <property type="protein sequence ID" value="MTH60354.1"/>
    <property type="molecule type" value="Genomic_DNA"/>
</dbReference>
<sequence length="382" mass="38811">MATQAHFPDHALVARFTLGGDGPSLVVKDCIDIAGMVSGCGSAALADAAPAAAHAEVVEAVLAQGTRILGKANMHELAFGMTGVNAFTGTPLNPNWPDRIPGGSSSGSAVAVAAGTVDFAIGTDTGGSIRQPAICCGIAGLKPSFGRISRKGATPADSSLDCIGPFARDAAGIEAAMTLMDPTFRPTALTHAPRLRRIAVASDANIDAAFAPVGDLALDAATLSLLDQAFAAGMTVIAAETAAAFAHLPQHLIGADVRTRIAGGAKVSADAVDAAREIGRAFALQVDAALEGCDALILPALPVVPPTLAEATDPNTVLPLTRFLRPFNLSGHPALVLPIRTADGLPAGVQIVGRMHDDARLCAIARWLEPRLTALATKELTA</sequence>
<dbReference type="PROSITE" id="PS00571">
    <property type="entry name" value="AMIDASES"/>
    <property type="match status" value="1"/>
</dbReference>
<gene>
    <name evidence="3" type="ORF">GL300_14150</name>
</gene>
<dbReference type="RefSeq" id="WP_155040296.1">
    <property type="nucleotide sequence ID" value="NZ_JBHGCD010000015.1"/>
</dbReference>
<dbReference type="PANTHER" id="PTHR11895:SF7">
    <property type="entry name" value="GLUTAMYL-TRNA(GLN) AMIDOTRANSFERASE SUBUNIT A, MITOCHONDRIAL"/>
    <property type="match status" value="1"/>
</dbReference>
<feature type="domain" description="Amidase" evidence="2">
    <location>
        <begin position="235"/>
        <end position="362"/>
    </location>
</feature>
<comment type="caution">
    <text evidence="3">The sequence shown here is derived from an EMBL/GenBank/DDBJ whole genome shotgun (WGS) entry which is preliminary data.</text>
</comment>
<dbReference type="SUPFAM" id="SSF75304">
    <property type="entry name" value="Amidase signature (AS) enzymes"/>
    <property type="match status" value="1"/>
</dbReference>
<dbReference type="Pfam" id="PF01425">
    <property type="entry name" value="Amidase"/>
    <property type="match status" value="2"/>
</dbReference>
<dbReference type="InterPro" id="IPR036928">
    <property type="entry name" value="AS_sf"/>
</dbReference>
<dbReference type="InterPro" id="IPR023631">
    <property type="entry name" value="Amidase_dom"/>
</dbReference>
<dbReference type="PANTHER" id="PTHR11895">
    <property type="entry name" value="TRANSAMIDASE"/>
    <property type="match status" value="1"/>
</dbReference>
<organism evidence="3 4">
    <name type="scientific">Paracoccus litorisediminis</name>
    <dbReference type="NCBI Taxonomy" id="2006130"/>
    <lineage>
        <taxon>Bacteria</taxon>
        <taxon>Pseudomonadati</taxon>
        <taxon>Pseudomonadota</taxon>
        <taxon>Alphaproteobacteria</taxon>
        <taxon>Rhodobacterales</taxon>
        <taxon>Paracoccaceae</taxon>
        <taxon>Paracoccus</taxon>
    </lineage>
</organism>
<feature type="domain" description="Amidase" evidence="2">
    <location>
        <begin position="25"/>
        <end position="180"/>
    </location>
</feature>
<dbReference type="Gene3D" id="3.90.1300.10">
    <property type="entry name" value="Amidase signature (AS) domain"/>
    <property type="match status" value="1"/>
</dbReference>
<comment type="similarity">
    <text evidence="1">Belongs to the amidase family.</text>
</comment>
<dbReference type="InterPro" id="IPR000120">
    <property type="entry name" value="Amidase"/>
</dbReference>
<dbReference type="InterPro" id="IPR020556">
    <property type="entry name" value="Amidase_CS"/>
</dbReference>